<organism evidence="1 2">
    <name type="scientific">Saccharothrix violaceirubra</name>
    <dbReference type="NCBI Taxonomy" id="413306"/>
    <lineage>
        <taxon>Bacteria</taxon>
        <taxon>Bacillati</taxon>
        <taxon>Actinomycetota</taxon>
        <taxon>Actinomycetes</taxon>
        <taxon>Pseudonocardiales</taxon>
        <taxon>Pseudonocardiaceae</taxon>
        <taxon>Saccharothrix</taxon>
    </lineage>
</organism>
<dbReference type="EMBL" id="JACHJS010000001">
    <property type="protein sequence ID" value="MBB4965705.1"/>
    <property type="molecule type" value="Genomic_DNA"/>
</dbReference>
<proteinExistence type="predicted"/>
<sequence>MTRVCRGESQPGIGFVVGALSGLAPLKFEDLFEIV</sequence>
<accession>A0A7W7WVV1</accession>
<evidence type="ECO:0000313" key="2">
    <source>
        <dbReference type="Proteomes" id="UP000542674"/>
    </source>
</evidence>
<reference evidence="1 2" key="1">
    <citation type="submission" date="2020-08" db="EMBL/GenBank/DDBJ databases">
        <title>Sequencing the genomes of 1000 actinobacteria strains.</title>
        <authorList>
            <person name="Klenk H.-P."/>
        </authorList>
    </citation>
    <scope>NUCLEOTIDE SEQUENCE [LARGE SCALE GENOMIC DNA]</scope>
    <source>
        <strain evidence="1 2">DSM 45084</strain>
    </source>
</reference>
<comment type="caution">
    <text evidence="1">The sequence shown here is derived from an EMBL/GenBank/DDBJ whole genome shotgun (WGS) entry which is preliminary data.</text>
</comment>
<name>A0A7W7WVV1_9PSEU</name>
<protein>
    <submittedName>
        <fullName evidence="1">Uncharacterized protein</fullName>
    </submittedName>
</protein>
<gene>
    <name evidence="1" type="ORF">F4559_003064</name>
</gene>
<dbReference type="AlphaFoldDB" id="A0A7W7WVV1"/>
<evidence type="ECO:0000313" key="1">
    <source>
        <dbReference type="EMBL" id="MBB4965705.1"/>
    </source>
</evidence>
<keyword evidence="2" id="KW-1185">Reference proteome</keyword>
<dbReference type="Proteomes" id="UP000542674">
    <property type="component" value="Unassembled WGS sequence"/>
</dbReference>